<protein>
    <submittedName>
        <fullName evidence="2">Uncharacterized protein</fullName>
    </submittedName>
</protein>
<keyword evidence="3" id="KW-1185">Reference proteome</keyword>
<feature type="compositionally biased region" description="Polar residues" evidence="1">
    <location>
        <begin position="186"/>
        <end position="196"/>
    </location>
</feature>
<proteinExistence type="predicted"/>
<sequence length="265" mass="29116">MSAPPSQYDTTGADPVFPRTLFAAVEGVRYALSSGAPALVFYRRGGVLLSELARGAFAIIVVGGSYDRTIDTLLLSAATNIVSDNAHHELRYSTGPPSHSFAVGSASDTRVWTRLRFADRRVYARFNRYLWAAYDLVAHRETAIQDRLYAIAYESPSNFTHYCRQYLGEDYFDNLPADEDDEAERSSSWDGDSNDGQPGLSEGSDNSELPPVSDPSNGFEERFRAPSCALRSLVLTALICMAQKGDASALVTAAQVHSAHFWRPM</sequence>
<dbReference type="Proteomes" id="UP000308197">
    <property type="component" value="Unassembled WGS sequence"/>
</dbReference>
<dbReference type="EMBL" id="ML211488">
    <property type="protein sequence ID" value="TFK82409.1"/>
    <property type="molecule type" value="Genomic_DNA"/>
</dbReference>
<dbReference type="InParanoid" id="A0A5C3P074"/>
<evidence type="ECO:0000313" key="3">
    <source>
        <dbReference type="Proteomes" id="UP000308197"/>
    </source>
</evidence>
<name>A0A5C3P074_9APHY</name>
<evidence type="ECO:0000256" key="1">
    <source>
        <dbReference type="SAM" id="MobiDB-lite"/>
    </source>
</evidence>
<evidence type="ECO:0000313" key="2">
    <source>
        <dbReference type="EMBL" id="TFK82409.1"/>
    </source>
</evidence>
<reference evidence="2 3" key="1">
    <citation type="journal article" date="2019" name="Nat. Ecol. Evol.">
        <title>Megaphylogeny resolves global patterns of mushroom evolution.</title>
        <authorList>
            <person name="Varga T."/>
            <person name="Krizsan K."/>
            <person name="Foldi C."/>
            <person name="Dima B."/>
            <person name="Sanchez-Garcia M."/>
            <person name="Sanchez-Ramirez S."/>
            <person name="Szollosi G.J."/>
            <person name="Szarkandi J.G."/>
            <person name="Papp V."/>
            <person name="Albert L."/>
            <person name="Andreopoulos W."/>
            <person name="Angelini C."/>
            <person name="Antonin V."/>
            <person name="Barry K.W."/>
            <person name="Bougher N.L."/>
            <person name="Buchanan P."/>
            <person name="Buyck B."/>
            <person name="Bense V."/>
            <person name="Catcheside P."/>
            <person name="Chovatia M."/>
            <person name="Cooper J."/>
            <person name="Damon W."/>
            <person name="Desjardin D."/>
            <person name="Finy P."/>
            <person name="Geml J."/>
            <person name="Haridas S."/>
            <person name="Hughes K."/>
            <person name="Justo A."/>
            <person name="Karasinski D."/>
            <person name="Kautmanova I."/>
            <person name="Kiss B."/>
            <person name="Kocsube S."/>
            <person name="Kotiranta H."/>
            <person name="LaButti K.M."/>
            <person name="Lechner B.E."/>
            <person name="Liimatainen K."/>
            <person name="Lipzen A."/>
            <person name="Lukacs Z."/>
            <person name="Mihaltcheva S."/>
            <person name="Morgado L.N."/>
            <person name="Niskanen T."/>
            <person name="Noordeloos M.E."/>
            <person name="Ohm R.A."/>
            <person name="Ortiz-Santana B."/>
            <person name="Ovrebo C."/>
            <person name="Racz N."/>
            <person name="Riley R."/>
            <person name="Savchenko A."/>
            <person name="Shiryaev A."/>
            <person name="Soop K."/>
            <person name="Spirin V."/>
            <person name="Szebenyi C."/>
            <person name="Tomsovsky M."/>
            <person name="Tulloss R.E."/>
            <person name="Uehling J."/>
            <person name="Grigoriev I.V."/>
            <person name="Vagvolgyi C."/>
            <person name="Papp T."/>
            <person name="Martin F.M."/>
            <person name="Miettinen O."/>
            <person name="Hibbett D.S."/>
            <person name="Nagy L.G."/>
        </authorList>
    </citation>
    <scope>NUCLEOTIDE SEQUENCE [LARGE SCALE GENOMIC DNA]</scope>
    <source>
        <strain evidence="2 3">HHB13444</strain>
    </source>
</reference>
<feature type="non-terminal residue" evidence="2">
    <location>
        <position position="265"/>
    </location>
</feature>
<dbReference type="AlphaFoldDB" id="A0A5C3P074"/>
<feature type="region of interest" description="Disordered" evidence="1">
    <location>
        <begin position="177"/>
        <end position="217"/>
    </location>
</feature>
<accession>A0A5C3P074</accession>
<organism evidence="2 3">
    <name type="scientific">Polyporus arcularius HHB13444</name>
    <dbReference type="NCBI Taxonomy" id="1314778"/>
    <lineage>
        <taxon>Eukaryota</taxon>
        <taxon>Fungi</taxon>
        <taxon>Dikarya</taxon>
        <taxon>Basidiomycota</taxon>
        <taxon>Agaricomycotina</taxon>
        <taxon>Agaricomycetes</taxon>
        <taxon>Polyporales</taxon>
        <taxon>Polyporaceae</taxon>
        <taxon>Polyporus</taxon>
    </lineage>
</organism>
<gene>
    <name evidence="2" type="ORF">K466DRAFT_568444</name>
</gene>